<dbReference type="AlphaFoldDB" id="A0A4P5P733"/>
<keyword evidence="4" id="KW-1185">Reference proteome</keyword>
<dbReference type="Pfam" id="PF00874">
    <property type="entry name" value="PRD"/>
    <property type="match status" value="2"/>
</dbReference>
<dbReference type="Gene3D" id="1.10.1790.10">
    <property type="entry name" value="PRD domain"/>
    <property type="match status" value="2"/>
</dbReference>
<sequence length="277" mass="31947">MKVIKKIHNNIALAIDNNNNELIVFGKGVGFKAVPYEITDLNVIERTFYDVDSSLVNQLSEIPEEIFDVSVKIVDLARNRLSKNYNPNTAFTLADHINFAIEREKKNIRISNPLSYDIQLLYEDEYEIGTQSVDFLQKSLSVKLPKEEATNIALHLINAEMKASPDKADIKINTITEKITQIINEDFQLSIEKDTFNYSRFVKHLQYLLKRQESGKIFSSDNSKMFDSIRSQYPEAYNCSLNVKSYLESSEIGMTISNEELLYLIIHINRLCFRETI</sequence>
<feature type="domain" description="PRD" evidence="2">
    <location>
        <begin position="61"/>
        <end position="166"/>
    </location>
</feature>
<dbReference type="GO" id="GO:0003723">
    <property type="term" value="F:RNA binding"/>
    <property type="evidence" value="ECO:0007669"/>
    <property type="project" value="InterPro"/>
</dbReference>
<dbReference type="Gene3D" id="2.30.24.10">
    <property type="entry name" value="CAT RNA-binding domain"/>
    <property type="match status" value="1"/>
</dbReference>
<gene>
    <name evidence="3" type="primary">bglG1_1</name>
    <name evidence="3" type="ORF">NRIC_16480</name>
</gene>
<protein>
    <submittedName>
        <fullName evidence="3">Transcriptional regulator</fullName>
    </submittedName>
</protein>
<dbReference type="SMART" id="SM01061">
    <property type="entry name" value="CAT_RBD"/>
    <property type="match status" value="1"/>
</dbReference>
<dbReference type="PANTHER" id="PTHR30185:SF15">
    <property type="entry name" value="CRYPTIC BETA-GLUCOSIDE BGL OPERON ANTITERMINATOR"/>
    <property type="match status" value="1"/>
</dbReference>
<dbReference type="InterPro" id="IPR004341">
    <property type="entry name" value="CAT_RNA-bd_dom"/>
</dbReference>
<name>A0A4P5P733_9ENTE</name>
<evidence type="ECO:0000259" key="2">
    <source>
        <dbReference type="PROSITE" id="PS51372"/>
    </source>
</evidence>
<dbReference type="Pfam" id="PF03123">
    <property type="entry name" value="CAT_RBD"/>
    <property type="match status" value="1"/>
</dbReference>
<dbReference type="InterPro" id="IPR050661">
    <property type="entry name" value="BglG_antiterminators"/>
</dbReference>
<dbReference type="InterPro" id="IPR011608">
    <property type="entry name" value="PRD"/>
</dbReference>
<keyword evidence="1" id="KW-0677">Repeat</keyword>
<dbReference type="InterPro" id="IPR036634">
    <property type="entry name" value="PRD_sf"/>
</dbReference>
<evidence type="ECO:0000256" key="1">
    <source>
        <dbReference type="ARBA" id="ARBA00022737"/>
    </source>
</evidence>
<proteinExistence type="predicted"/>
<dbReference type="InterPro" id="IPR036650">
    <property type="entry name" value="CAT_RNA-bd_dom_sf"/>
</dbReference>
<dbReference type="SUPFAM" id="SSF63520">
    <property type="entry name" value="PTS-regulatory domain, PRD"/>
    <property type="match status" value="2"/>
</dbReference>
<dbReference type="EMBL" id="BJCC01000013">
    <property type="protein sequence ID" value="GCF93757.1"/>
    <property type="molecule type" value="Genomic_DNA"/>
</dbReference>
<comment type="caution">
    <text evidence="3">The sequence shown here is derived from an EMBL/GenBank/DDBJ whole genome shotgun (WGS) entry which is preliminary data.</text>
</comment>
<evidence type="ECO:0000313" key="4">
    <source>
        <dbReference type="Proteomes" id="UP000290567"/>
    </source>
</evidence>
<dbReference type="Proteomes" id="UP000290567">
    <property type="component" value="Unassembled WGS sequence"/>
</dbReference>
<feature type="domain" description="PRD" evidence="2">
    <location>
        <begin position="167"/>
        <end position="277"/>
    </location>
</feature>
<dbReference type="RefSeq" id="WP_146622207.1">
    <property type="nucleotide sequence ID" value="NZ_BJCC01000013.1"/>
</dbReference>
<dbReference type="OrthoDB" id="9813552at2"/>
<reference evidence="4" key="1">
    <citation type="submission" date="2019-02" db="EMBL/GenBank/DDBJ databases">
        <title>Draft genome sequence of Enterococcus sp. Gos25-1.</title>
        <authorList>
            <person name="Tanaka N."/>
            <person name="Shiwa Y."/>
            <person name="Fujita N."/>
        </authorList>
    </citation>
    <scope>NUCLEOTIDE SEQUENCE [LARGE SCALE GENOMIC DNA]</scope>
    <source>
        <strain evidence="4">Gos25-1</strain>
    </source>
</reference>
<dbReference type="GO" id="GO:0006355">
    <property type="term" value="P:regulation of DNA-templated transcription"/>
    <property type="evidence" value="ECO:0007669"/>
    <property type="project" value="InterPro"/>
</dbReference>
<dbReference type="PROSITE" id="PS51372">
    <property type="entry name" value="PRD_2"/>
    <property type="match status" value="2"/>
</dbReference>
<dbReference type="PANTHER" id="PTHR30185">
    <property type="entry name" value="CRYPTIC BETA-GLUCOSIDE BGL OPERON ANTITERMINATOR"/>
    <property type="match status" value="1"/>
</dbReference>
<evidence type="ECO:0000313" key="3">
    <source>
        <dbReference type="EMBL" id="GCF93757.1"/>
    </source>
</evidence>
<organism evidence="3 4">
    <name type="scientific">Enterococcus florum</name>
    <dbReference type="NCBI Taxonomy" id="2480627"/>
    <lineage>
        <taxon>Bacteria</taxon>
        <taxon>Bacillati</taxon>
        <taxon>Bacillota</taxon>
        <taxon>Bacilli</taxon>
        <taxon>Lactobacillales</taxon>
        <taxon>Enterococcaceae</taxon>
        <taxon>Enterococcus</taxon>
    </lineage>
</organism>
<accession>A0A4P5P733</accession>
<dbReference type="SUPFAM" id="SSF50151">
    <property type="entry name" value="SacY-like RNA-binding domain"/>
    <property type="match status" value="1"/>
</dbReference>